<dbReference type="RefSeq" id="WP_344433845.1">
    <property type="nucleotide sequence ID" value="NZ_BAAASL010000004.1"/>
</dbReference>
<protein>
    <submittedName>
        <fullName evidence="3">Cytochrome P450</fullName>
    </submittedName>
</protein>
<accession>A0ABP6G391</accession>
<comment type="similarity">
    <text evidence="1">Belongs to the cytochrome P450 family.</text>
</comment>
<dbReference type="EMBL" id="BAAASL010000004">
    <property type="protein sequence ID" value="GAA2711483.1"/>
    <property type="molecule type" value="Genomic_DNA"/>
</dbReference>
<evidence type="ECO:0000256" key="1">
    <source>
        <dbReference type="ARBA" id="ARBA00010617"/>
    </source>
</evidence>
<dbReference type="SUPFAM" id="SSF48264">
    <property type="entry name" value="Cytochrome P450"/>
    <property type="match status" value="1"/>
</dbReference>
<organism evidence="3 4">
    <name type="scientific">Streptomyces luteosporeus</name>
    <dbReference type="NCBI Taxonomy" id="173856"/>
    <lineage>
        <taxon>Bacteria</taxon>
        <taxon>Bacillati</taxon>
        <taxon>Actinomycetota</taxon>
        <taxon>Actinomycetes</taxon>
        <taxon>Kitasatosporales</taxon>
        <taxon>Streptomycetaceae</taxon>
        <taxon>Streptomyces</taxon>
    </lineage>
</organism>
<evidence type="ECO:0000256" key="2">
    <source>
        <dbReference type="SAM" id="MobiDB-lite"/>
    </source>
</evidence>
<dbReference type="Gene3D" id="1.10.630.10">
    <property type="entry name" value="Cytochrome P450"/>
    <property type="match status" value="1"/>
</dbReference>
<dbReference type="PRINTS" id="PR00359">
    <property type="entry name" value="BP450"/>
</dbReference>
<feature type="compositionally biased region" description="Polar residues" evidence="2">
    <location>
        <begin position="510"/>
        <end position="522"/>
    </location>
</feature>
<gene>
    <name evidence="3" type="ORF">GCM10010315_13460</name>
</gene>
<dbReference type="PANTHER" id="PTHR46696:SF1">
    <property type="entry name" value="CYTOCHROME P450 YJIB-RELATED"/>
    <property type="match status" value="1"/>
</dbReference>
<feature type="compositionally biased region" description="Pro residues" evidence="2">
    <location>
        <begin position="29"/>
        <end position="47"/>
    </location>
</feature>
<evidence type="ECO:0000313" key="3">
    <source>
        <dbReference type="EMBL" id="GAA2711483.1"/>
    </source>
</evidence>
<evidence type="ECO:0000313" key="4">
    <source>
        <dbReference type="Proteomes" id="UP001500886"/>
    </source>
</evidence>
<keyword evidence="4" id="KW-1185">Reference proteome</keyword>
<dbReference type="PANTHER" id="PTHR46696">
    <property type="entry name" value="P450, PUTATIVE (EUROFUNG)-RELATED"/>
    <property type="match status" value="1"/>
</dbReference>
<feature type="compositionally biased region" description="Pro residues" evidence="2">
    <location>
        <begin position="9"/>
        <end position="19"/>
    </location>
</feature>
<dbReference type="InterPro" id="IPR036396">
    <property type="entry name" value="Cyt_P450_sf"/>
</dbReference>
<reference evidence="4" key="1">
    <citation type="journal article" date="2019" name="Int. J. Syst. Evol. Microbiol.">
        <title>The Global Catalogue of Microorganisms (GCM) 10K type strain sequencing project: providing services to taxonomists for standard genome sequencing and annotation.</title>
        <authorList>
            <consortium name="The Broad Institute Genomics Platform"/>
            <consortium name="The Broad Institute Genome Sequencing Center for Infectious Disease"/>
            <person name="Wu L."/>
            <person name="Ma J."/>
        </authorList>
    </citation>
    <scope>NUCLEOTIDE SEQUENCE [LARGE SCALE GENOMIC DNA]</scope>
    <source>
        <strain evidence="4">JCM 4542</strain>
    </source>
</reference>
<feature type="region of interest" description="Disordered" evidence="2">
    <location>
        <begin position="450"/>
        <end position="546"/>
    </location>
</feature>
<dbReference type="InterPro" id="IPR002397">
    <property type="entry name" value="Cyt_P450_B"/>
</dbReference>
<feature type="region of interest" description="Disordered" evidence="2">
    <location>
        <begin position="1"/>
        <end position="58"/>
    </location>
</feature>
<sequence length="546" mass="59032">MHHSDAGPGPTPGPTPVPGGCPAHQQPHQPQPQPHSQPQPQPQPQPHQGPYTPLYGPDFAADPHAVYRRLRQYGPLAPVELAPRVRAVLVTDYRAALEVLRSPERFGKDARRWRAFVEGRVEADNPVVPMMAYRPNCLFSEGEDHHRYRRAVDDSLSRIDPNALRGYVERSADALIDRFTALGEADLLGSYAKVLPLLVFQQLFGCPPALGDRLVEGFSGIFDGVDAERADTLITTSLLELIELKRRKPGADVTSWLMAHPVQLSDEEMLHQLVVLIGAGTEPQQNLIANALRLLLSDDRFAGDLAGGSMPVDDALDEVLWLDPPMANYAVHYALADTELGGVPVRAGEPVVVSFAAANTDPSLRSDRRTGNRAHLAWSAGPHHCPAKDPARLIAATAVEKLLDRLPDMELAVPADRLVWRPGPFHRALTALPVRFPPVPVPAQVPVPRSVPAGGGYGRHAAASPTEPSAADQSPVDQFPSPHSPHPSGPQPGGTEISGDRRWNVPPTPSSRSIPPAVTSTARPPASGPTGRRPVWSSLAAWWRGQ</sequence>
<name>A0ABP6G391_9ACTN</name>
<proteinExistence type="inferred from homology"/>
<comment type="caution">
    <text evidence="3">The sequence shown here is derived from an EMBL/GenBank/DDBJ whole genome shotgun (WGS) entry which is preliminary data.</text>
</comment>
<dbReference type="CDD" id="cd20623">
    <property type="entry name" value="CYP_unk"/>
    <property type="match status" value="1"/>
</dbReference>
<dbReference type="Proteomes" id="UP001500886">
    <property type="component" value="Unassembled WGS sequence"/>
</dbReference>